<keyword evidence="3" id="KW-0812">Transmembrane</keyword>
<dbReference type="PATRIC" id="fig|1144316.3.peg.1248"/>
<feature type="coiled-coil region" evidence="2">
    <location>
        <begin position="287"/>
        <end position="317"/>
    </location>
</feature>
<dbReference type="RefSeq" id="WP_007841704.1">
    <property type="nucleotide sequence ID" value="NZ_AKJY01000015.1"/>
</dbReference>
<dbReference type="EMBL" id="AKJY01000015">
    <property type="protein sequence ID" value="EJL74039.1"/>
    <property type="molecule type" value="Genomic_DNA"/>
</dbReference>
<keyword evidence="2" id="KW-0175">Coiled coil</keyword>
<proteinExistence type="predicted"/>
<comment type="caution">
    <text evidence="5">The sequence shown here is derived from an EMBL/GenBank/DDBJ whole genome shotgun (WGS) entry which is preliminary data.</text>
</comment>
<reference evidence="5 6" key="1">
    <citation type="journal article" date="2012" name="J. Bacteriol.">
        <title>Twenty-one genome sequences from Pseudomonas species and 19 genome sequences from diverse bacteria isolated from the rhizosphere and endosphere of Populus deltoides.</title>
        <authorList>
            <person name="Brown S.D."/>
            <person name="Utturkar S.M."/>
            <person name="Klingeman D.M."/>
            <person name="Johnson C.M."/>
            <person name="Martin S.L."/>
            <person name="Land M.L."/>
            <person name="Lu T.Y."/>
            <person name="Schadt C.W."/>
            <person name="Doktycz M.J."/>
            <person name="Pelletier D.A."/>
        </authorList>
    </citation>
    <scope>NUCLEOTIDE SEQUENCE [LARGE SCALE GENOMIC DNA]</scope>
    <source>
        <strain evidence="5 6">CF314</strain>
    </source>
</reference>
<gene>
    <name evidence="5" type="ORF">PMI13_01245</name>
</gene>
<protein>
    <recommendedName>
        <fullName evidence="7">HTH luxR-type domain-containing protein</fullName>
    </recommendedName>
</protein>
<evidence type="ECO:0000256" key="2">
    <source>
        <dbReference type="SAM" id="Coils"/>
    </source>
</evidence>
<keyword evidence="6" id="KW-1185">Reference proteome</keyword>
<keyword evidence="4" id="KW-0732">Signal</keyword>
<feature type="coiled-coil region" evidence="2">
    <location>
        <begin position="380"/>
        <end position="407"/>
    </location>
</feature>
<dbReference type="InterPro" id="IPR011990">
    <property type="entry name" value="TPR-like_helical_dom_sf"/>
</dbReference>
<dbReference type="SUPFAM" id="SSF48452">
    <property type="entry name" value="TPR-like"/>
    <property type="match status" value="1"/>
</dbReference>
<keyword evidence="1" id="KW-0802">TPR repeat</keyword>
<accession>J3CLK3</accession>
<dbReference type="Proteomes" id="UP000007509">
    <property type="component" value="Unassembled WGS sequence"/>
</dbReference>
<dbReference type="AlphaFoldDB" id="J3CLK3"/>
<sequence length="491" mass="58005">MNRYLLIILFLPLNSRLLQAQNFSSIKDIEDSLRSSEMLLADGKQEEYMARSNEILESSQKIHYSKGIALASYRIAMALLYQKQTTKSLEYIKISEKEVYTKQNPEQQFNILKVTGLIYSAVNEYDEALKEYRKMLIVSEKIPEAESSNFYKSMSYNNIAVMYGRKQNNDSTLYYYNKARYFLSKLKISNRKTEILKSYLNGNIGEIKYLQHQKDSAKYYLKEALKVVPQNRTGSTIVFPFKYLANIYFDEGDYKNAKISNDSAIIYAEKLNDLTSLKYLYELRFKISEQQKNLPEAQKELKKFVKLKDSINTLEKENIKEPFKHLVQKKNIEIQDGKKYRNTIFYWATLAVGLLLLILTSVFRRKKKLEKENLKNTKVIEAKHHEVENLKVKINEAFEEMVELAKDNNPEFMTRFREIYPEFCNSLLKMYPDINNETLRFCALLKLNFSTKDISEYTFVTPRAVQIRKNRLRKKFNIPSDEDIYLWINEI</sequence>
<evidence type="ECO:0008006" key="7">
    <source>
        <dbReference type="Google" id="ProtNLM"/>
    </source>
</evidence>
<evidence type="ECO:0000256" key="1">
    <source>
        <dbReference type="PROSITE-ProRule" id="PRU00339"/>
    </source>
</evidence>
<dbReference type="PROSITE" id="PS50005">
    <property type="entry name" value="TPR"/>
    <property type="match status" value="1"/>
</dbReference>
<feature type="chain" id="PRO_5003764876" description="HTH luxR-type domain-containing protein" evidence="4">
    <location>
        <begin position="21"/>
        <end position="491"/>
    </location>
</feature>
<name>J3CLK3_9FLAO</name>
<feature type="transmembrane region" description="Helical" evidence="3">
    <location>
        <begin position="344"/>
        <end position="363"/>
    </location>
</feature>
<dbReference type="InterPro" id="IPR019734">
    <property type="entry name" value="TPR_rpt"/>
</dbReference>
<dbReference type="OrthoDB" id="1017207at2"/>
<feature type="signal peptide" evidence="4">
    <location>
        <begin position="1"/>
        <end position="20"/>
    </location>
</feature>
<evidence type="ECO:0000256" key="3">
    <source>
        <dbReference type="SAM" id="Phobius"/>
    </source>
</evidence>
<keyword evidence="3" id="KW-1133">Transmembrane helix</keyword>
<evidence type="ECO:0000256" key="4">
    <source>
        <dbReference type="SAM" id="SignalP"/>
    </source>
</evidence>
<evidence type="ECO:0000313" key="5">
    <source>
        <dbReference type="EMBL" id="EJL74039.1"/>
    </source>
</evidence>
<feature type="repeat" description="TPR" evidence="1">
    <location>
        <begin position="109"/>
        <end position="142"/>
    </location>
</feature>
<organism evidence="5 6">
    <name type="scientific">Chryseobacterium populi</name>
    <dbReference type="NCBI Taxonomy" id="1144316"/>
    <lineage>
        <taxon>Bacteria</taxon>
        <taxon>Pseudomonadati</taxon>
        <taxon>Bacteroidota</taxon>
        <taxon>Flavobacteriia</taxon>
        <taxon>Flavobacteriales</taxon>
        <taxon>Weeksellaceae</taxon>
        <taxon>Chryseobacterium group</taxon>
        <taxon>Chryseobacterium</taxon>
    </lineage>
</organism>
<dbReference type="Gene3D" id="1.25.40.10">
    <property type="entry name" value="Tetratricopeptide repeat domain"/>
    <property type="match status" value="2"/>
</dbReference>
<keyword evidence="3" id="KW-0472">Membrane</keyword>
<dbReference type="SMART" id="SM00028">
    <property type="entry name" value="TPR"/>
    <property type="match status" value="5"/>
</dbReference>
<evidence type="ECO:0000313" key="6">
    <source>
        <dbReference type="Proteomes" id="UP000007509"/>
    </source>
</evidence>